<proteinExistence type="predicted"/>
<protein>
    <submittedName>
        <fullName evidence="1">Uncharacterized protein</fullName>
    </submittedName>
</protein>
<dbReference type="EMBL" id="CP012542">
    <property type="protein sequence ID" value="QCD44902.1"/>
    <property type="molecule type" value="Genomic_DNA"/>
</dbReference>
<gene>
    <name evidence="1" type="ORF">CMUC_1128</name>
</gene>
<accession>A0A6G5QGZ2</accession>
<dbReference type="AlphaFoldDB" id="A0A6G5QGZ2"/>
<keyword evidence="2" id="KW-1185">Reference proteome</keyword>
<reference evidence="1 2" key="1">
    <citation type="submission" date="2016-07" db="EMBL/GenBank/DDBJ databases">
        <title>Comparative genomics of the Campylobacter concisus group.</title>
        <authorList>
            <person name="Miller W.G."/>
            <person name="Yee E."/>
            <person name="Chapman M.H."/>
            <person name="Huynh S."/>
            <person name="Bono J.L."/>
            <person name="On S.L.W."/>
            <person name="StLeger J."/>
            <person name="Foster G."/>
            <person name="Parker C.T."/>
        </authorList>
    </citation>
    <scope>NUCLEOTIDE SEQUENCE [LARGE SCALE GENOMIC DNA]</scope>
    <source>
        <strain evidence="1 2">CCUG 21559</strain>
    </source>
</reference>
<dbReference type="Proteomes" id="UP000503264">
    <property type="component" value="Chromosome"/>
</dbReference>
<organism evidence="1 2">
    <name type="scientific">Campylobacter mucosalis CCUG 21559</name>
    <dbReference type="NCBI Taxonomy" id="1032067"/>
    <lineage>
        <taxon>Bacteria</taxon>
        <taxon>Pseudomonadati</taxon>
        <taxon>Campylobacterota</taxon>
        <taxon>Epsilonproteobacteria</taxon>
        <taxon>Campylobacterales</taxon>
        <taxon>Campylobacteraceae</taxon>
        <taxon>Campylobacter</taxon>
    </lineage>
</organism>
<evidence type="ECO:0000313" key="2">
    <source>
        <dbReference type="Proteomes" id="UP000503264"/>
    </source>
</evidence>
<name>A0A6G5QGZ2_9BACT</name>
<sequence length="117" mass="13457">MLASFFICSVFCFASFNDFITKAYEKNEKIRVISVKTDKILSLKNGFEAHFLTITLNVKGLKNSIQKSDIVFVKDEIFTTDIIDIKTKMSFRDELLGEKVSVNFKKEILDENVKNCN</sequence>
<evidence type="ECO:0000313" key="1">
    <source>
        <dbReference type="EMBL" id="QCD44902.1"/>
    </source>
</evidence>